<name>A0A915M6D5_MELJA</name>
<accession>A0A915M6D5</accession>
<keyword evidence="4" id="KW-0804">Transcription</keyword>
<keyword evidence="1" id="KW-0832">Ubl conjugation</keyword>
<evidence type="ECO:0000259" key="8">
    <source>
        <dbReference type="PROSITE" id="PS50217"/>
    </source>
</evidence>
<dbReference type="InterPro" id="IPR004827">
    <property type="entry name" value="bZIP"/>
</dbReference>
<dbReference type="Gene3D" id="1.20.5.170">
    <property type="match status" value="1"/>
</dbReference>
<dbReference type="PROSITE" id="PS50217">
    <property type="entry name" value="BZIP"/>
    <property type="match status" value="1"/>
</dbReference>
<dbReference type="AlphaFoldDB" id="A0A915M6D5"/>
<keyword evidence="5" id="KW-0539">Nucleus</keyword>
<evidence type="ECO:0000313" key="9">
    <source>
        <dbReference type="Proteomes" id="UP000887561"/>
    </source>
</evidence>
<evidence type="ECO:0000256" key="7">
    <source>
        <dbReference type="SAM" id="MobiDB-lite"/>
    </source>
</evidence>
<dbReference type="PANTHER" id="PTHR46542">
    <property type="entry name" value="X-BOX BINDING PROTEIN 1"/>
    <property type="match status" value="1"/>
</dbReference>
<keyword evidence="2" id="KW-0805">Transcription regulation</keyword>
<reference evidence="10" key="1">
    <citation type="submission" date="2022-11" db="UniProtKB">
        <authorList>
            <consortium name="WormBaseParasite"/>
        </authorList>
    </citation>
    <scope>IDENTIFICATION</scope>
</reference>
<feature type="region of interest" description="Disordered" evidence="7">
    <location>
        <begin position="179"/>
        <end position="200"/>
    </location>
</feature>
<evidence type="ECO:0000256" key="2">
    <source>
        <dbReference type="ARBA" id="ARBA00023015"/>
    </source>
</evidence>
<evidence type="ECO:0000256" key="5">
    <source>
        <dbReference type="ARBA" id="ARBA00023242"/>
    </source>
</evidence>
<sequence>MSNVYILPRNFAATTEIPVTLQGQRPIRMIRTGAVGGRILNDRRSVRLHGMVPKNADTSRRVYLAPVIATPTQSPLAHYQIQPIAPAPTNTDFISLQPMRTNLNSNNSHSSFTSQQPQVFIPDNISQNQQQLSEEDNELDIGEVCRLLDESAGQRISDLEQPRRRERLSNLTMEQKLLRRKQKNRIAAQAARDRKKETNKRLEESLKRAIQEISRLRGELRFLQTQNAQLLASQNGQNDGRIIQNIPQENIIQHKPLIFPKQEILMATVEDKQQQYQYNSHTNVKNFGQEQTQIMVLVIFLNCHLTQFENRKGVKGRNIIGE</sequence>
<feature type="domain" description="BZIP" evidence="8">
    <location>
        <begin position="174"/>
        <end position="230"/>
    </location>
</feature>
<evidence type="ECO:0000256" key="4">
    <source>
        <dbReference type="ARBA" id="ARBA00023163"/>
    </source>
</evidence>
<feature type="compositionally biased region" description="Basic and acidic residues" evidence="7">
    <location>
        <begin position="191"/>
        <end position="200"/>
    </location>
</feature>
<dbReference type="GO" id="GO:0005634">
    <property type="term" value="C:nucleus"/>
    <property type="evidence" value="ECO:0007669"/>
    <property type="project" value="TreeGrafter"/>
</dbReference>
<protein>
    <recommendedName>
        <fullName evidence="6">X-box-binding protein 1</fullName>
    </recommendedName>
</protein>
<organism evidence="9 10">
    <name type="scientific">Meloidogyne javanica</name>
    <name type="common">Root-knot nematode worm</name>
    <dbReference type="NCBI Taxonomy" id="6303"/>
    <lineage>
        <taxon>Eukaryota</taxon>
        <taxon>Metazoa</taxon>
        <taxon>Ecdysozoa</taxon>
        <taxon>Nematoda</taxon>
        <taxon>Chromadorea</taxon>
        <taxon>Rhabditida</taxon>
        <taxon>Tylenchina</taxon>
        <taxon>Tylenchomorpha</taxon>
        <taxon>Tylenchoidea</taxon>
        <taxon>Meloidogynidae</taxon>
        <taxon>Meloidogyninae</taxon>
        <taxon>Meloidogyne</taxon>
        <taxon>Meloidogyne incognita group</taxon>
    </lineage>
</organism>
<dbReference type="GO" id="GO:0000981">
    <property type="term" value="F:DNA-binding transcription factor activity, RNA polymerase II-specific"/>
    <property type="evidence" value="ECO:0007669"/>
    <property type="project" value="TreeGrafter"/>
</dbReference>
<evidence type="ECO:0000256" key="6">
    <source>
        <dbReference type="ARBA" id="ARBA00040165"/>
    </source>
</evidence>
<dbReference type="SUPFAM" id="SSF57959">
    <property type="entry name" value="Leucine zipper domain"/>
    <property type="match status" value="1"/>
</dbReference>
<dbReference type="Proteomes" id="UP000887561">
    <property type="component" value="Unplaced"/>
</dbReference>
<keyword evidence="3" id="KW-0238">DNA-binding</keyword>
<evidence type="ECO:0000256" key="1">
    <source>
        <dbReference type="ARBA" id="ARBA00022843"/>
    </source>
</evidence>
<dbReference type="GO" id="GO:0000977">
    <property type="term" value="F:RNA polymerase II transcription regulatory region sequence-specific DNA binding"/>
    <property type="evidence" value="ECO:0007669"/>
    <property type="project" value="TreeGrafter"/>
</dbReference>
<evidence type="ECO:0000256" key="3">
    <source>
        <dbReference type="ARBA" id="ARBA00023125"/>
    </source>
</evidence>
<dbReference type="PANTHER" id="PTHR46542:SF1">
    <property type="entry name" value="X-BOX BINDING PROTEIN 1"/>
    <property type="match status" value="1"/>
</dbReference>
<dbReference type="SMART" id="SM00338">
    <property type="entry name" value="BRLZ"/>
    <property type="match status" value="1"/>
</dbReference>
<proteinExistence type="predicted"/>
<evidence type="ECO:0000313" key="10">
    <source>
        <dbReference type="WBParaSite" id="scaffold2799_cov146.g5448"/>
    </source>
</evidence>
<dbReference type="WBParaSite" id="scaffold2799_cov146.g5448">
    <property type="protein sequence ID" value="scaffold2799_cov146.g5448"/>
    <property type="gene ID" value="scaffold2799_cov146.g5448"/>
</dbReference>
<keyword evidence="9" id="KW-1185">Reference proteome</keyword>
<dbReference type="PROSITE" id="PS00036">
    <property type="entry name" value="BZIP_BASIC"/>
    <property type="match status" value="1"/>
</dbReference>
<dbReference type="InterPro" id="IPR052470">
    <property type="entry name" value="ER_Stress-Reg_TF"/>
</dbReference>
<dbReference type="InterPro" id="IPR046347">
    <property type="entry name" value="bZIP_sf"/>
</dbReference>